<keyword evidence="2" id="KW-0732">Signal</keyword>
<evidence type="ECO:0000313" key="4">
    <source>
        <dbReference type="EMBL" id="AXV66619.1"/>
    </source>
</evidence>
<dbReference type="InterPro" id="IPR036034">
    <property type="entry name" value="PDZ_sf"/>
</dbReference>
<dbReference type="GO" id="GO:0004175">
    <property type="term" value="F:endopeptidase activity"/>
    <property type="evidence" value="ECO:0007669"/>
    <property type="project" value="TreeGrafter"/>
</dbReference>
<dbReference type="GeneID" id="99506907"/>
<dbReference type="GO" id="GO:0008236">
    <property type="term" value="F:serine-type peptidase activity"/>
    <property type="evidence" value="ECO:0007669"/>
    <property type="project" value="InterPro"/>
</dbReference>
<evidence type="ECO:0000313" key="5">
    <source>
        <dbReference type="Proteomes" id="UP000264605"/>
    </source>
</evidence>
<evidence type="ECO:0000256" key="2">
    <source>
        <dbReference type="SAM" id="SignalP"/>
    </source>
</evidence>
<reference evidence="4 5" key="1">
    <citation type="submission" date="2018-08" db="EMBL/GenBank/DDBJ databases">
        <title>Draft genome sequence of Pseudoalteromonas donghaensis HJ51.</title>
        <authorList>
            <person name="Oh J."/>
            <person name="Roh D."/>
        </authorList>
    </citation>
    <scope>NUCLEOTIDE SEQUENCE [LARGE SCALE GENOMIC DNA]</scope>
    <source>
        <strain evidence="4 5">HJ51</strain>
    </source>
</reference>
<feature type="compositionally biased region" description="Low complexity" evidence="1">
    <location>
        <begin position="29"/>
        <end position="38"/>
    </location>
</feature>
<evidence type="ECO:0000256" key="1">
    <source>
        <dbReference type="SAM" id="MobiDB-lite"/>
    </source>
</evidence>
<dbReference type="InterPro" id="IPR029045">
    <property type="entry name" value="ClpP/crotonase-like_dom_sf"/>
</dbReference>
<dbReference type="Pfam" id="PF17820">
    <property type="entry name" value="PDZ_6"/>
    <property type="match status" value="1"/>
</dbReference>
<dbReference type="InterPro" id="IPR005151">
    <property type="entry name" value="Tail-specific_protease"/>
</dbReference>
<dbReference type="Gene3D" id="2.30.42.10">
    <property type="match status" value="1"/>
</dbReference>
<feature type="domain" description="PDZ" evidence="3">
    <location>
        <begin position="161"/>
        <end position="240"/>
    </location>
</feature>
<sequence length="544" mass="59069">MFKNNKLAVAIFFAVSGLSLSGCGGGGSSTPTNPDTSTPTPPPTNSGPTWTAGTFASSSEFKDQCAIPRTGTDPYNNNQPYPDKAGSEFTEKMWLRSWSNETYLWYDEIEDNNPDNFNSVAAYFAQLKTFQKTDSGANKDNFHFSEPTEDYFKEAQSGVVSGYGINWAFIKNTPPRELRVAYLEDDSPAAKAGLQRGDTILSVDNVSIDSNTAAGVDTLNEVLFSPTAGESHNFKLRSNDGTEKSINIVAGNITQTPVQNVGTITTENGFKVGYMQFNSHISIAQQGLIDAVNQFKADNIDELVIDFRYNRGGLLALSSQLAYMVAGPANTQGYYYYQTIKNDKQPVENPFPFVDIEVDYSTFEVTNNTLPDLNLAKVYVLSTESTCSASEAFINGLKGIDAEVILIGGKTCGKPYGFTPTHNCATTYYTIQFTGANFKGFGEYADGLNPTPTPQFAADVKGCVVADDFDHSLGDQQEGLLAAALYHIENDSCPVVAQASATKQLNFASQAEQETGLSLSPNRPIYRENMDLTRPVSAKGKSNE</sequence>
<dbReference type="Pfam" id="PF03572">
    <property type="entry name" value="Peptidase_S41"/>
    <property type="match status" value="1"/>
</dbReference>
<proteinExistence type="predicted"/>
<dbReference type="PROSITE" id="PS51257">
    <property type="entry name" value="PROKAR_LIPOPROTEIN"/>
    <property type="match status" value="1"/>
</dbReference>
<dbReference type="InterPro" id="IPR001478">
    <property type="entry name" value="PDZ"/>
</dbReference>
<dbReference type="Gene3D" id="3.90.226.10">
    <property type="entry name" value="2-enoyl-CoA Hydratase, Chain A, domain 1"/>
    <property type="match status" value="1"/>
</dbReference>
<dbReference type="AlphaFoldDB" id="A0AAD0S1X0"/>
<dbReference type="KEGG" id="pdj:D0907_15615"/>
<dbReference type="PANTHER" id="PTHR32060:SF30">
    <property type="entry name" value="CARBOXY-TERMINAL PROCESSING PROTEASE CTPA"/>
    <property type="match status" value="1"/>
</dbReference>
<dbReference type="InterPro" id="IPR041489">
    <property type="entry name" value="PDZ_6"/>
</dbReference>
<dbReference type="GO" id="GO:0006508">
    <property type="term" value="P:proteolysis"/>
    <property type="evidence" value="ECO:0007669"/>
    <property type="project" value="InterPro"/>
</dbReference>
<feature type="chain" id="PRO_5041897267" evidence="2">
    <location>
        <begin position="22"/>
        <end position="544"/>
    </location>
</feature>
<protein>
    <submittedName>
        <fullName evidence="4">PDZ domain-containing protein</fullName>
    </submittedName>
</protein>
<dbReference type="Proteomes" id="UP000264605">
    <property type="component" value="Chromosome"/>
</dbReference>
<dbReference type="EMBL" id="CP032090">
    <property type="protein sequence ID" value="AXV66619.1"/>
    <property type="molecule type" value="Genomic_DNA"/>
</dbReference>
<accession>A0AAD0S1X0</accession>
<dbReference type="GO" id="GO:0030288">
    <property type="term" value="C:outer membrane-bounded periplasmic space"/>
    <property type="evidence" value="ECO:0007669"/>
    <property type="project" value="TreeGrafter"/>
</dbReference>
<name>A0AAD0S1X0_9GAMM</name>
<dbReference type="Gene3D" id="3.30.750.170">
    <property type="match status" value="1"/>
</dbReference>
<feature type="signal peptide" evidence="2">
    <location>
        <begin position="1"/>
        <end position="21"/>
    </location>
</feature>
<dbReference type="GO" id="GO:0007165">
    <property type="term" value="P:signal transduction"/>
    <property type="evidence" value="ECO:0007669"/>
    <property type="project" value="TreeGrafter"/>
</dbReference>
<evidence type="ECO:0000259" key="3">
    <source>
        <dbReference type="SMART" id="SM00228"/>
    </source>
</evidence>
<dbReference type="SUPFAM" id="SSF50156">
    <property type="entry name" value="PDZ domain-like"/>
    <property type="match status" value="1"/>
</dbReference>
<feature type="region of interest" description="Disordered" evidence="1">
    <location>
        <begin position="23"/>
        <end position="49"/>
    </location>
</feature>
<organism evidence="4 5">
    <name type="scientific">Pseudoalteromonas lipolytica</name>
    <dbReference type="NCBI Taxonomy" id="570156"/>
    <lineage>
        <taxon>Bacteria</taxon>
        <taxon>Pseudomonadati</taxon>
        <taxon>Pseudomonadota</taxon>
        <taxon>Gammaproteobacteria</taxon>
        <taxon>Alteromonadales</taxon>
        <taxon>Pseudoalteromonadaceae</taxon>
        <taxon>Pseudoalteromonas</taxon>
    </lineage>
</organism>
<dbReference type="RefSeq" id="WP_065979423.1">
    <property type="nucleotide sequence ID" value="NZ_CP032090.1"/>
</dbReference>
<dbReference type="SUPFAM" id="SSF52096">
    <property type="entry name" value="ClpP/crotonase"/>
    <property type="match status" value="1"/>
</dbReference>
<dbReference type="SMART" id="SM00228">
    <property type="entry name" value="PDZ"/>
    <property type="match status" value="1"/>
</dbReference>
<dbReference type="PANTHER" id="PTHR32060">
    <property type="entry name" value="TAIL-SPECIFIC PROTEASE"/>
    <property type="match status" value="1"/>
</dbReference>
<gene>
    <name evidence="4" type="ORF">D0907_15615</name>
</gene>